<gene>
    <name evidence="1" type="ORF">OA238_c48130</name>
</gene>
<dbReference type="HOGENOM" id="CLU_1265880_0_0_5"/>
<organism evidence="1 2">
    <name type="scientific">Octadecabacter arcticus 238</name>
    <dbReference type="NCBI Taxonomy" id="391616"/>
    <lineage>
        <taxon>Bacteria</taxon>
        <taxon>Pseudomonadati</taxon>
        <taxon>Pseudomonadota</taxon>
        <taxon>Alphaproteobacteria</taxon>
        <taxon>Rhodobacterales</taxon>
        <taxon>Roseobacteraceae</taxon>
        <taxon>Octadecabacter</taxon>
    </lineage>
</organism>
<dbReference type="EMBL" id="CP003742">
    <property type="protein sequence ID" value="AGI74641.1"/>
    <property type="molecule type" value="Genomic_DNA"/>
</dbReference>
<dbReference type="AlphaFoldDB" id="M9RVV3"/>
<evidence type="ECO:0000313" key="2">
    <source>
        <dbReference type="Proteomes" id="UP000004688"/>
    </source>
</evidence>
<proteinExistence type="predicted"/>
<dbReference type="Pfam" id="PF13749">
    <property type="entry name" value="HATPase_c_4"/>
    <property type="match status" value="1"/>
</dbReference>
<dbReference type="Gene3D" id="3.30.565.60">
    <property type="match status" value="1"/>
</dbReference>
<dbReference type="PANTHER" id="PTHR30595">
    <property type="entry name" value="GLPR-RELATED TRANSCRIPTIONAL REPRESSOR"/>
    <property type="match status" value="1"/>
</dbReference>
<protein>
    <submittedName>
        <fullName evidence="1">Uncharacterized protein</fullName>
    </submittedName>
</protein>
<keyword evidence="2" id="KW-1185">Reference proteome</keyword>
<evidence type="ECO:0000313" key="1">
    <source>
        <dbReference type="EMBL" id="AGI74641.1"/>
    </source>
</evidence>
<dbReference type="eggNOG" id="COG2865">
    <property type="taxonomic scope" value="Bacteria"/>
</dbReference>
<dbReference type="PANTHER" id="PTHR30595:SF6">
    <property type="entry name" value="SCHLAFEN ALBA-2 DOMAIN-CONTAINING PROTEIN"/>
    <property type="match status" value="1"/>
</dbReference>
<dbReference type="Proteomes" id="UP000004688">
    <property type="component" value="Chromosome"/>
</dbReference>
<dbReference type="STRING" id="391616.OA238_c48130"/>
<sequence length="218" mass="24891">MVRMVTEREQEGRKGYAVGFEGLIEFLKALLPRNEVIGSALRDELTMYPDLALRELIANAVIHQDFTISGSGPMVEVFEDRGEITNTGVPLGDIDRLLDQAPRSRNEALAAFMRRIGVCEERGSGVDKVVFESELYQLPPPRWETSGSAARAILFAHKDFKDMDTADRLHAYYLHACLRYVSKHTGNPLFFWHDLRCDYCAKLAIWLARYEDFDDEQD</sequence>
<reference evidence="1 2" key="1">
    <citation type="journal article" date="2013" name="PLoS ONE">
        <title>Poles Apart: Arctic and Antarctic Octadecabacter strains Share High Genome Plasticity and a New Type of Xanthorhodopsin.</title>
        <authorList>
            <person name="Vollmers J."/>
            <person name="Voget S."/>
            <person name="Dietrich S."/>
            <person name="Gollnow K."/>
            <person name="Smits M."/>
            <person name="Meyer K."/>
            <person name="Brinkhoff T."/>
            <person name="Simon M."/>
            <person name="Daniel R."/>
        </authorList>
    </citation>
    <scope>NUCLEOTIDE SEQUENCE [LARGE SCALE GENOMIC DNA]</scope>
    <source>
        <strain evidence="1 2">238</strain>
    </source>
</reference>
<name>M9RVV3_9RHOB</name>
<dbReference type="KEGG" id="oar:OA238_c48130"/>
<accession>M9RVV3</accession>
<dbReference type="InterPro" id="IPR038475">
    <property type="entry name" value="RecG_C_sf"/>
</dbReference>